<reference evidence="1 2" key="1">
    <citation type="submission" date="2020-05" db="EMBL/GenBank/DDBJ databases">
        <title>Genomic Encyclopedia of Type Strains, Phase III (KMG-III): the genomes of soil and plant-associated and newly described type strains.</title>
        <authorList>
            <person name="Whitman W."/>
        </authorList>
    </citation>
    <scope>NUCLEOTIDE SEQUENCE [LARGE SCALE GENOMIC DNA]</scope>
    <source>
        <strain evidence="1 2">KCTC 19046</strain>
    </source>
</reference>
<dbReference type="RefSeq" id="WP_171783555.1">
    <property type="nucleotide sequence ID" value="NZ_BAAAML010000006.1"/>
</dbReference>
<dbReference type="Proteomes" id="UP000757540">
    <property type="component" value="Unassembled WGS sequence"/>
</dbReference>
<evidence type="ECO:0000313" key="1">
    <source>
        <dbReference type="EMBL" id="NOV97334.1"/>
    </source>
</evidence>
<protein>
    <recommendedName>
        <fullName evidence="3">Polyketide cyclase / dehydrase and lipid transport</fullName>
    </recommendedName>
</protein>
<dbReference type="Gene3D" id="3.30.530.20">
    <property type="match status" value="1"/>
</dbReference>
<name>A0ABX2A3A3_9MICO</name>
<dbReference type="Pfam" id="PF10604">
    <property type="entry name" value="Polyketide_cyc2"/>
    <property type="match status" value="1"/>
</dbReference>
<accession>A0ABX2A3A3</accession>
<evidence type="ECO:0008006" key="3">
    <source>
        <dbReference type="Google" id="ProtNLM"/>
    </source>
</evidence>
<organism evidence="1 2">
    <name type="scientific">Isoptericola halotolerans</name>
    <dbReference type="NCBI Taxonomy" id="300560"/>
    <lineage>
        <taxon>Bacteria</taxon>
        <taxon>Bacillati</taxon>
        <taxon>Actinomycetota</taxon>
        <taxon>Actinomycetes</taxon>
        <taxon>Micrococcales</taxon>
        <taxon>Promicromonosporaceae</taxon>
        <taxon>Isoptericola</taxon>
    </lineage>
</organism>
<sequence>MTRRARRVEVSRLVPVDAESAFATVVDPRHHPRWIPLTRYEGPTAAPGPGEEFTMVSGPGARRGTSGFVDRMVVVDHDPPSTAHGTVGRSVVRKAGPALVGLAGLDVVPVDEGRSRVVWWEEVRLAGPWPRRPNELVVGVFLRGMLWLALWRFGRESRRRRG</sequence>
<comment type="caution">
    <text evidence="1">The sequence shown here is derived from an EMBL/GenBank/DDBJ whole genome shotgun (WGS) entry which is preliminary data.</text>
</comment>
<dbReference type="CDD" id="cd07812">
    <property type="entry name" value="SRPBCC"/>
    <property type="match status" value="1"/>
</dbReference>
<dbReference type="InterPro" id="IPR019587">
    <property type="entry name" value="Polyketide_cyclase/dehydratase"/>
</dbReference>
<keyword evidence="2" id="KW-1185">Reference proteome</keyword>
<dbReference type="InterPro" id="IPR023393">
    <property type="entry name" value="START-like_dom_sf"/>
</dbReference>
<proteinExistence type="predicted"/>
<dbReference type="SUPFAM" id="SSF55961">
    <property type="entry name" value="Bet v1-like"/>
    <property type="match status" value="1"/>
</dbReference>
<evidence type="ECO:0000313" key="2">
    <source>
        <dbReference type="Proteomes" id="UP000757540"/>
    </source>
</evidence>
<dbReference type="EMBL" id="JABEZU010000002">
    <property type="protein sequence ID" value="NOV97334.1"/>
    <property type="molecule type" value="Genomic_DNA"/>
</dbReference>
<gene>
    <name evidence="1" type="ORF">HDG69_001909</name>
</gene>